<dbReference type="GO" id="GO:0005509">
    <property type="term" value="F:calcium ion binding"/>
    <property type="evidence" value="ECO:0007669"/>
    <property type="project" value="InterPro"/>
</dbReference>
<evidence type="ECO:0000259" key="2">
    <source>
        <dbReference type="PROSITE" id="PS50222"/>
    </source>
</evidence>
<keyword evidence="1" id="KW-0175">Coiled coil</keyword>
<dbReference type="InterPro" id="IPR018247">
    <property type="entry name" value="EF_Hand_1_Ca_BS"/>
</dbReference>
<dbReference type="Proteomes" id="UP001066276">
    <property type="component" value="Chromosome 1_1"/>
</dbReference>
<evidence type="ECO:0000256" key="1">
    <source>
        <dbReference type="SAM" id="Coils"/>
    </source>
</evidence>
<gene>
    <name evidence="3" type="ORF">NDU88_004668</name>
</gene>
<comment type="caution">
    <text evidence="3">The sequence shown here is derived from an EMBL/GenBank/DDBJ whole genome shotgun (WGS) entry which is preliminary data.</text>
</comment>
<feature type="domain" description="EF-hand" evidence="2">
    <location>
        <begin position="285"/>
        <end position="320"/>
    </location>
</feature>
<dbReference type="PROSITE" id="PS00018">
    <property type="entry name" value="EF_HAND_1"/>
    <property type="match status" value="1"/>
</dbReference>
<protein>
    <recommendedName>
        <fullName evidence="2">EF-hand domain-containing protein</fullName>
    </recommendedName>
</protein>
<evidence type="ECO:0000313" key="4">
    <source>
        <dbReference type="Proteomes" id="UP001066276"/>
    </source>
</evidence>
<dbReference type="AlphaFoldDB" id="A0AAV7WXA4"/>
<reference evidence="3" key="1">
    <citation type="journal article" date="2022" name="bioRxiv">
        <title>Sequencing and chromosome-scale assembly of the giantPleurodeles waltlgenome.</title>
        <authorList>
            <person name="Brown T."/>
            <person name="Elewa A."/>
            <person name="Iarovenko S."/>
            <person name="Subramanian E."/>
            <person name="Araus A.J."/>
            <person name="Petzold A."/>
            <person name="Susuki M."/>
            <person name="Suzuki K.-i.T."/>
            <person name="Hayashi T."/>
            <person name="Toyoda A."/>
            <person name="Oliveira C."/>
            <person name="Osipova E."/>
            <person name="Leigh N.D."/>
            <person name="Simon A."/>
            <person name="Yun M.H."/>
        </authorList>
    </citation>
    <scope>NUCLEOTIDE SEQUENCE</scope>
    <source>
        <strain evidence="3">20211129_DDA</strain>
        <tissue evidence="3">Liver</tissue>
    </source>
</reference>
<evidence type="ECO:0000313" key="3">
    <source>
        <dbReference type="EMBL" id="KAJ1217073.1"/>
    </source>
</evidence>
<keyword evidence="4" id="KW-1185">Reference proteome</keyword>
<dbReference type="InterPro" id="IPR002048">
    <property type="entry name" value="EF_hand_dom"/>
</dbReference>
<organism evidence="3 4">
    <name type="scientific">Pleurodeles waltl</name>
    <name type="common">Iberian ribbed newt</name>
    <dbReference type="NCBI Taxonomy" id="8319"/>
    <lineage>
        <taxon>Eukaryota</taxon>
        <taxon>Metazoa</taxon>
        <taxon>Chordata</taxon>
        <taxon>Craniata</taxon>
        <taxon>Vertebrata</taxon>
        <taxon>Euteleostomi</taxon>
        <taxon>Amphibia</taxon>
        <taxon>Batrachia</taxon>
        <taxon>Caudata</taxon>
        <taxon>Salamandroidea</taxon>
        <taxon>Salamandridae</taxon>
        <taxon>Pleurodelinae</taxon>
        <taxon>Pleurodeles</taxon>
    </lineage>
</organism>
<dbReference type="EMBL" id="JANPWB010000001">
    <property type="protein sequence ID" value="KAJ1217073.1"/>
    <property type="molecule type" value="Genomic_DNA"/>
</dbReference>
<proteinExistence type="predicted"/>
<sequence length="348" mass="39913">MNFGRAPSRSLSSGRGMKTYIRSPRNKSTFLQPLWLCLALFIVLLLAAQGVQSFFLLRMFWELEAVKHRHTDIFRSGTPQSSISNGSANGSSEEPLQYGMNNVNFLGDEELNFRSSHPRNISLWPRVKQLENKVKFLELYVSLKNTEEKALQSQHAKERNKFSDDTRIRALENQLHNVTEALKTLEKRLEEGLDANLLQISQLKDDFYFIENYLNLTDKEHFHFDESSTLPHFSEIKKIPSTTGLPSADFTAEEASRKESVTIFGSSNPQKTAEAQHKIKIPFIKNRADFQVFFYGADKDASGHLTYAELMKVLGEDTPKEDDLQMFDGDNNQMYSYLELMNTFELAD</sequence>
<name>A0AAV7WXA4_PLEWA</name>
<feature type="coiled-coil region" evidence="1">
    <location>
        <begin position="168"/>
        <end position="195"/>
    </location>
</feature>
<dbReference type="PROSITE" id="PS50222">
    <property type="entry name" value="EF_HAND_2"/>
    <property type="match status" value="1"/>
</dbReference>
<accession>A0AAV7WXA4</accession>